<proteinExistence type="predicted"/>
<accession>A0A1E3NGW6</accession>
<keyword evidence="2" id="KW-1185">Reference proteome</keyword>
<name>A0A1E3NGW6_9ASCO</name>
<dbReference type="AlphaFoldDB" id="A0A1E3NGW6"/>
<sequence>MDEHDQKYHDFIASATSNLVKVAEDNLKFDKYYNQLHAVVPKYGLSLEEFTLLLDIVIDPHSEFKSVQKNKLLTLLYCRDLLDFDCVLKIVSVFKVPSYYNKKSTTVILSKAIQTKLSSFLLRNFVNIRWEKKFLRLLNWLYDLLSIGYLRLNIGLFLIYFLSLSPEIDPLYDKRYFYTAKKLNSVLEFYELDKSNSLPLLLSFAAYLSSTNRGYSFDLIFSKYLLVLSDAKIPKDVFGKKELSQIVQLIEMKRSANKDWDEIEIFQSNVKFYIQLLSNLNQSFDSNLASNVLKKRKYLEDESMASVLKNASLYHLYSPRLLAEELSIDVKPYDLTAIAVLKFLSALELKTLEAPNFAPDLPTEYSDPLFIFYAPILTVLVNSNFEALNRAITEIMKTDEGVVSLTSGLHWIFKGLANFCALHPKHILLSCVKDVLLGRIEVDFTGSQDEMMQILCVSDFIQFLEPDFARYEDVLDRLLGMTLKLNNVRMMRGLVLLASNWMDSPDEFNKLFTLILRNLDYNNSPLHNEVLLLLPLVQSMPYSSIDITQLVLHSDFTAMIFFSNDLFNINLLLQHVLFCKQYFAEFGLRQIENSVSQNNYALLKAVKELHNSYVMDICNFLWRNRAYHAKDISSGRFFGFPSAFVDKLEPKPMDLAHLPATRGISVRSAKSSEGPQGAISEDMRMLVLKELVQQSYSGVVRLLQSSIRGLNN</sequence>
<gene>
    <name evidence="1" type="ORF">PICMEDRAFT_17836</name>
</gene>
<dbReference type="EMBL" id="KV454005">
    <property type="protein sequence ID" value="ODQ45364.1"/>
    <property type="molecule type" value="Genomic_DNA"/>
</dbReference>
<protein>
    <submittedName>
        <fullName evidence="1">Uncharacterized protein</fullName>
    </submittedName>
</protein>
<dbReference type="OrthoDB" id="6347512at2759"/>
<evidence type="ECO:0000313" key="1">
    <source>
        <dbReference type="EMBL" id="ODQ45364.1"/>
    </source>
</evidence>
<reference evidence="1 2" key="1">
    <citation type="journal article" date="2016" name="Proc. Natl. Acad. Sci. U.S.A.">
        <title>Comparative genomics of biotechnologically important yeasts.</title>
        <authorList>
            <person name="Riley R."/>
            <person name="Haridas S."/>
            <person name="Wolfe K.H."/>
            <person name="Lopes M.R."/>
            <person name="Hittinger C.T."/>
            <person name="Goeker M."/>
            <person name="Salamov A.A."/>
            <person name="Wisecaver J.H."/>
            <person name="Long T.M."/>
            <person name="Calvey C.H."/>
            <person name="Aerts A.L."/>
            <person name="Barry K.W."/>
            <person name="Choi C."/>
            <person name="Clum A."/>
            <person name="Coughlan A.Y."/>
            <person name="Deshpande S."/>
            <person name="Douglass A.P."/>
            <person name="Hanson S.J."/>
            <person name="Klenk H.-P."/>
            <person name="LaButti K.M."/>
            <person name="Lapidus A."/>
            <person name="Lindquist E.A."/>
            <person name="Lipzen A.M."/>
            <person name="Meier-Kolthoff J.P."/>
            <person name="Ohm R.A."/>
            <person name="Otillar R.P."/>
            <person name="Pangilinan J.L."/>
            <person name="Peng Y."/>
            <person name="Rokas A."/>
            <person name="Rosa C.A."/>
            <person name="Scheuner C."/>
            <person name="Sibirny A.A."/>
            <person name="Slot J.C."/>
            <person name="Stielow J.B."/>
            <person name="Sun H."/>
            <person name="Kurtzman C.P."/>
            <person name="Blackwell M."/>
            <person name="Grigoriev I.V."/>
            <person name="Jeffries T.W."/>
        </authorList>
    </citation>
    <scope>NUCLEOTIDE SEQUENCE [LARGE SCALE GENOMIC DNA]</scope>
    <source>
        <strain evidence="1 2">NRRL Y-2026</strain>
    </source>
</reference>
<dbReference type="GeneID" id="30178454"/>
<organism evidence="1 2">
    <name type="scientific">Pichia membranifaciens NRRL Y-2026</name>
    <dbReference type="NCBI Taxonomy" id="763406"/>
    <lineage>
        <taxon>Eukaryota</taxon>
        <taxon>Fungi</taxon>
        <taxon>Dikarya</taxon>
        <taxon>Ascomycota</taxon>
        <taxon>Saccharomycotina</taxon>
        <taxon>Pichiomycetes</taxon>
        <taxon>Pichiales</taxon>
        <taxon>Pichiaceae</taxon>
        <taxon>Pichia</taxon>
    </lineage>
</organism>
<dbReference type="RefSeq" id="XP_019016477.1">
    <property type="nucleotide sequence ID" value="XM_019161767.1"/>
</dbReference>
<evidence type="ECO:0000313" key="2">
    <source>
        <dbReference type="Proteomes" id="UP000094455"/>
    </source>
</evidence>
<dbReference type="STRING" id="763406.A0A1E3NGW6"/>
<dbReference type="Proteomes" id="UP000094455">
    <property type="component" value="Unassembled WGS sequence"/>
</dbReference>